<dbReference type="OrthoDB" id="1750920at2759"/>
<keyword evidence="2" id="KW-1185">Reference proteome</keyword>
<evidence type="ECO:0000313" key="2">
    <source>
        <dbReference type="Proteomes" id="UP000585474"/>
    </source>
</evidence>
<name>A0A7J0EYY1_9ERIC</name>
<protein>
    <submittedName>
        <fullName evidence="1">Uncharacterized protein</fullName>
    </submittedName>
</protein>
<dbReference type="EMBL" id="BJWL01000007">
    <property type="protein sequence ID" value="GFY91179.1"/>
    <property type="molecule type" value="Genomic_DNA"/>
</dbReference>
<sequence>MELNRAQLLVHDDVVLAQFCVDHNIPDNVLIERLGPNEDANLVEGEGNRIPVRTWLVFVNFIRTVLAMDVLMQQEGKEFLAEDLLHVYYVVRPRRDPDTHMYIEEGKEAAGAVGNEEEDVEVEEGEMVNQGEDQILEIAPPTQILSTELVLVLILDSEATDDLAFLEVAPAAEDLIEHSFNLGGSSGLSSREVDMAPKIKALFSQGPIISVRQQAKGEVAYGRAFSSLKGEGSWNTIMLPLDVADLAGEGSEEFKDKLIMQGVQARNEAEASLAHLNKALQENAKLKRVASKEIFQKAKLVGQSLELTWSSTYSSLNSAKYTYANLMGQSSELASSSANFSFKPLRSVFGKKSWVRVRSSRGVRLTLPLPFPSIPRGTKFGARVELG</sequence>
<accession>A0A7J0EYY1</accession>
<dbReference type="AlphaFoldDB" id="A0A7J0EYY1"/>
<dbReference type="Proteomes" id="UP000585474">
    <property type="component" value="Unassembled WGS sequence"/>
</dbReference>
<gene>
    <name evidence="1" type="ORF">Acr_07g0013750</name>
</gene>
<proteinExistence type="predicted"/>
<organism evidence="1 2">
    <name type="scientific">Actinidia rufa</name>
    <dbReference type="NCBI Taxonomy" id="165716"/>
    <lineage>
        <taxon>Eukaryota</taxon>
        <taxon>Viridiplantae</taxon>
        <taxon>Streptophyta</taxon>
        <taxon>Embryophyta</taxon>
        <taxon>Tracheophyta</taxon>
        <taxon>Spermatophyta</taxon>
        <taxon>Magnoliopsida</taxon>
        <taxon>eudicotyledons</taxon>
        <taxon>Gunneridae</taxon>
        <taxon>Pentapetalae</taxon>
        <taxon>asterids</taxon>
        <taxon>Ericales</taxon>
        <taxon>Actinidiaceae</taxon>
        <taxon>Actinidia</taxon>
    </lineage>
</organism>
<reference evidence="1 2" key="1">
    <citation type="submission" date="2019-07" db="EMBL/GenBank/DDBJ databases">
        <title>De Novo Assembly of kiwifruit Actinidia rufa.</title>
        <authorList>
            <person name="Sugita-Konishi S."/>
            <person name="Sato K."/>
            <person name="Mori E."/>
            <person name="Abe Y."/>
            <person name="Kisaki G."/>
            <person name="Hamano K."/>
            <person name="Suezawa K."/>
            <person name="Otani M."/>
            <person name="Fukuda T."/>
            <person name="Manabe T."/>
            <person name="Gomi K."/>
            <person name="Tabuchi M."/>
            <person name="Akimitsu K."/>
            <person name="Kataoka I."/>
        </authorList>
    </citation>
    <scope>NUCLEOTIDE SEQUENCE [LARGE SCALE GENOMIC DNA]</scope>
    <source>
        <strain evidence="2">cv. Fuchu</strain>
    </source>
</reference>
<comment type="caution">
    <text evidence="1">The sequence shown here is derived from an EMBL/GenBank/DDBJ whole genome shotgun (WGS) entry which is preliminary data.</text>
</comment>
<evidence type="ECO:0000313" key="1">
    <source>
        <dbReference type="EMBL" id="GFY91179.1"/>
    </source>
</evidence>